<proteinExistence type="inferred from homology"/>
<feature type="binding site" evidence="17">
    <location>
        <position position="28"/>
    </location>
    <ligand>
        <name>[4Fe-4S] cluster</name>
        <dbReference type="ChEBI" id="CHEBI:49883"/>
    </ligand>
</feature>
<comment type="catalytic activity">
    <reaction evidence="16 17">
        <text>epoxyqueuosine(34) in tRNA + AH2 = queuosine(34) in tRNA + A + H2O</text>
        <dbReference type="Rhea" id="RHEA:32159"/>
        <dbReference type="Rhea" id="RHEA-COMP:18571"/>
        <dbReference type="Rhea" id="RHEA-COMP:18582"/>
        <dbReference type="ChEBI" id="CHEBI:13193"/>
        <dbReference type="ChEBI" id="CHEBI:15377"/>
        <dbReference type="ChEBI" id="CHEBI:17499"/>
        <dbReference type="ChEBI" id="CHEBI:194431"/>
        <dbReference type="ChEBI" id="CHEBI:194443"/>
        <dbReference type="EC" id="1.17.99.6"/>
    </reaction>
</comment>
<evidence type="ECO:0000313" key="19">
    <source>
        <dbReference type="Proteomes" id="UP001236559"/>
    </source>
</evidence>
<dbReference type="RefSeq" id="WP_307495029.1">
    <property type="nucleotide sequence ID" value="NZ_JAUSTN010000004.1"/>
</dbReference>
<evidence type="ECO:0000256" key="3">
    <source>
        <dbReference type="ARBA" id="ARBA00008207"/>
    </source>
</evidence>
<gene>
    <name evidence="17" type="primary">queH</name>
    <name evidence="18" type="ORF">J2S72_000825</name>
</gene>
<evidence type="ECO:0000256" key="7">
    <source>
        <dbReference type="ARBA" id="ARBA00022694"/>
    </source>
</evidence>
<keyword evidence="13 17" id="KW-1015">Disulfide bond</keyword>
<name>A0ABU0AVD5_9FIRM</name>
<evidence type="ECO:0000256" key="15">
    <source>
        <dbReference type="ARBA" id="ARBA00031446"/>
    </source>
</evidence>
<protein>
    <recommendedName>
        <fullName evidence="5 17">Epoxyqueuosine reductase QueH</fullName>
        <ecNumber evidence="4 17">1.17.99.6</ecNumber>
    </recommendedName>
    <alternativeName>
        <fullName evidence="15 17">Queuosine biosynthesis protein QueH</fullName>
    </alternativeName>
</protein>
<evidence type="ECO:0000256" key="14">
    <source>
        <dbReference type="ARBA" id="ARBA00023284"/>
    </source>
</evidence>
<dbReference type="Proteomes" id="UP001236559">
    <property type="component" value="Unassembled WGS sequence"/>
</dbReference>
<feature type="binding site" evidence="17">
    <location>
        <position position="27"/>
    </location>
    <ligand>
        <name>[4Fe-4S] cluster</name>
        <dbReference type="ChEBI" id="CHEBI:49883"/>
    </ligand>
</feature>
<keyword evidence="14 17" id="KW-0676">Redox-active center</keyword>
<evidence type="ECO:0000256" key="16">
    <source>
        <dbReference type="ARBA" id="ARBA00047415"/>
    </source>
</evidence>
<evidence type="ECO:0000256" key="5">
    <source>
        <dbReference type="ARBA" id="ARBA00016895"/>
    </source>
</evidence>
<evidence type="ECO:0000256" key="2">
    <source>
        <dbReference type="ARBA" id="ARBA00004691"/>
    </source>
</evidence>
<sequence length="209" mass="24578">MKINYNLEMENTIKKLNYKPKLLIHSCCGPCSSAVIERLMENFQINILFYNPNLDSKMEWERRIKEQRKIIDALKKDEEINLIVPDFIPEEFLSVIRGTEKAPEGGKRCMRCYYLRLLYTGLCARDLDCDFWTTSLTISPHKDSQIINKMGLAIEKKTGAKFLMSDFKKKNGFKRSVELSQQYNLYRQDYCGCKFSKIEAENRNRNKSL</sequence>
<dbReference type="Pfam" id="PF02677">
    <property type="entry name" value="QueH"/>
    <property type="match status" value="1"/>
</dbReference>
<organism evidence="18 19">
    <name type="scientific">Peptoniphilus koenoeneniae</name>
    <dbReference type="NCBI Taxonomy" id="507751"/>
    <lineage>
        <taxon>Bacteria</taxon>
        <taxon>Bacillati</taxon>
        <taxon>Bacillota</taxon>
        <taxon>Tissierellia</taxon>
        <taxon>Tissierellales</taxon>
        <taxon>Peptoniphilaceae</taxon>
        <taxon>Peptoniphilus</taxon>
    </lineage>
</organism>
<accession>A0ABU0AVD5</accession>
<evidence type="ECO:0000256" key="4">
    <source>
        <dbReference type="ARBA" id="ARBA00012622"/>
    </source>
</evidence>
<evidence type="ECO:0000256" key="13">
    <source>
        <dbReference type="ARBA" id="ARBA00023157"/>
    </source>
</evidence>
<dbReference type="HAMAP" id="MF_02089">
    <property type="entry name" value="QueH"/>
    <property type="match status" value="1"/>
</dbReference>
<evidence type="ECO:0000256" key="12">
    <source>
        <dbReference type="ARBA" id="ARBA00023014"/>
    </source>
</evidence>
<comment type="pathway">
    <text evidence="2 17">tRNA modification; tRNA-queuosine biosynthesis.</text>
</comment>
<keyword evidence="9 17" id="KW-0671">Queuosine biosynthesis</keyword>
<evidence type="ECO:0000256" key="6">
    <source>
        <dbReference type="ARBA" id="ARBA00022485"/>
    </source>
</evidence>
<evidence type="ECO:0000256" key="17">
    <source>
        <dbReference type="HAMAP-Rule" id="MF_02089"/>
    </source>
</evidence>
<dbReference type="InterPro" id="IPR003828">
    <property type="entry name" value="QueH"/>
</dbReference>
<evidence type="ECO:0000256" key="9">
    <source>
        <dbReference type="ARBA" id="ARBA00022785"/>
    </source>
</evidence>
<evidence type="ECO:0000256" key="10">
    <source>
        <dbReference type="ARBA" id="ARBA00023002"/>
    </source>
</evidence>
<dbReference type="GO" id="GO:0016787">
    <property type="term" value="F:hydrolase activity"/>
    <property type="evidence" value="ECO:0007669"/>
    <property type="project" value="UniProtKB-KW"/>
</dbReference>
<keyword evidence="6 17" id="KW-0004">4Fe-4S</keyword>
<evidence type="ECO:0000256" key="8">
    <source>
        <dbReference type="ARBA" id="ARBA00022723"/>
    </source>
</evidence>
<keyword evidence="11 17" id="KW-0408">Iron</keyword>
<dbReference type="EC" id="1.17.99.6" evidence="4 17"/>
<comment type="similarity">
    <text evidence="3 17">Belongs to the QueH family.</text>
</comment>
<feature type="binding site" evidence="17">
    <location>
        <position position="112"/>
    </location>
    <ligand>
        <name>[4Fe-4S] cluster</name>
        <dbReference type="ChEBI" id="CHEBI:49883"/>
    </ligand>
</feature>
<keyword evidence="12 17" id="KW-0411">Iron-sulfur</keyword>
<keyword evidence="19" id="KW-1185">Reference proteome</keyword>
<dbReference type="PANTHER" id="PTHR36701">
    <property type="entry name" value="EPOXYQUEUOSINE REDUCTASE QUEH"/>
    <property type="match status" value="1"/>
</dbReference>
<evidence type="ECO:0000256" key="1">
    <source>
        <dbReference type="ARBA" id="ARBA00002268"/>
    </source>
</evidence>
<dbReference type="PANTHER" id="PTHR36701:SF1">
    <property type="entry name" value="EPOXYQUEUOSINE REDUCTASE QUEH"/>
    <property type="match status" value="1"/>
</dbReference>
<keyword evidence="7 17" id="KW-0819">tRNA processing</keyword>
<evidence type="ECO:0000313" key="18">
    <source>
        <dbReference type="EMBL" id="MDQ0274804.1"/>
    </source>
</evidence>
<comment type="caution">
    <text evidence="18">The sequence shown here is derived from an EMBL/GenBank/DDBJ whole genome shotgun (WGS) entry which is preliminary data.</text>
</comment>
<feature type="binding site" evidence="17">
    <location>
        <position position="109"/>
    </location>
    <ligand>
        <name>[4Fe-4S] cluster</name>
        <dbReference type="ChEBI" id="CHEBI:49883"/>
    </ligand>
</feature>
<keyword evidence="8 17" id="KW-0479">Metal-binding</keyword>
<feature type="disulfide bond" description="Redox-active" evidence="17">
    <location>
        <begin position="191"/>
        <end position="193"/>
    </location>
</feature>
<reference evidence="18 19" key="1">
    <citation type="submission" date="2023-07" db="EMBL/GenBank/DDBJ databases">
        <title>Genomic Encyclopedia of Type Strains, Phase IV (KMG-IV): sequencing the most valuable type-strain genomes for metagenomic binning, comparative biology and taxonomic classification.</title>
        <authorList>
            <person name="Goeker M."/>
        </authorList>
    </citation>
    <scope>NUCLEOTIDE SEQUENCE [LARGE SCALE GENOMIC DNA]</scope>
    <source>
        <strain evidence="18 19">DSM 22616</strain>
    </source>
</reference>
<comment type="function">
    <text evidence="1 17">Catalyzes the conversion of epoxyqueuosine (oQ) to queuosine (Q), which is a hypermodified base found in the wobble positions of tRNA(Asp), tRNA(Asn), tRNA(His) and tRNA(Tyr).</text>
</comment>
<keyword evidence="10 17" id="KW-0560">Oxidoreductase</keyword>
<keyword evidence="18" id="KW-0378">Hydrolase</keyword>
<dbReference type="EMBL" id="JAUSTN010000004">
    <property type="protein sequence ID" value="MDQ0274804.1"/>
    <property type="molecule type" value="Genomic_DNA"/>
</dbReference>
<evidence type="ECO:0000256" key="11">
    <source>
        <dbReference type="ARBA" id="ARBA00023004"/>
    </source>
</evidence>